<dbReference type="InterPro" id="IPR036770">
    <property type="entry name" value="Ankyrin_rpt-contain_sf"/>
</dbReference>
<dbReference type="OrthoDB" id="426293at2759"/>
<dbReference type="SUPFAM" id="SSF48403">
    <property type="entry name" value="Ankyrin repeat"/>
    <property type="match status" value="1"/>
</dbReference>
<reference evidence="6" key="2">
    <citation type="submission" date="2025-08" db="UniProtKB">
        <authorList>
            <consortium name="Ensembl"/>
        </authorList>
    </citation>
    <scope>IDENTIFICATION</scope>
</reference>
<dbReference type="AlphaFoldDB" id="A0A3B4EPV3"/>
<dbReference type="GO" id="GO:0005737">
    <property type="term" value="C:cytoplasm"/>
    <property type="evidence" value="ECO:0007669"/>
    <property type="project" value="UniProtKB-ARBA"/>
</dbReference>
<dbReference type="InterPro" id="IPR002110">
    <property type="entry name" value="Ankyrin_rpt"/>
</dbReference>
<dbReference type="Pfam" id="PF12796">
    <property type="entry name" value="Ank_2"/>
    <property type="match status" value="1"/>
</dbReference>
<evidence type="ECO:0000256" key="2">
    <source>
        <dbReference type="ARBA" id="ARBA00022737"/>
    </source>
</evidence>
<evidence type="ECO:0000256" key="4">
    <source>
        <dbReference type="ARBA" id="ARBA00023242"/>
    </source>
</evidence>
<evidence type="ECO:0000313" key="6">
    <source>
        <dbReference type="Ensembl" id="ENSPNAP00000037980.2"/>
    </source>
</evidence>
<feature type="repeat" description="ANK" evidence="5">
    <location>
        <begin position="324"/>
        <end position="356"/>
    </location>
</feature>
<protein>
    <recommendedName>
        <fullName evidence="8">Ankyrin repeat domain 2 (stretch responsive muscle)</fullName>
    </recommendedName>
</protein>
<dbReference type="FunFam" id="1.25.40.20:FF:000093">
    <property type="entry name" value="ankyrin repeat domain-containing protein 2"/>
    <property type="match status" value="1"/>
</dbReference>
<evidence type="ECO:0000313" key="7">
    <source>
        <dbReference type="Proteomes" id="UP001501920"/>
    </source>
</evidence>
<organism evidence="6 7">
    <name type="scientific">Pygocentrus nattereri</name>
    <name type="common">Red-bellied piranha</name>
    <dbReference type="NCBI Taxonomy" id="42514"/>
    <lineage>
        <taxon>Eukaryota</taxon>
        <taxon>Metazoa</taxon>
        <taxon>Chordata</taxon>
        <taxon>Craniata</taxon>
        <taxon>Vertebrata</taxon>
        <taxon>Euteleostomi</taxon>
        <taxon>Actinopterygii</taxon>
        <taxon>Neopterygii</taxon>
        <taxon>Teleostei</taxon>
        <taxon>Ostariophysi</taxon>
        <taxon>Characiformes</taxon>
        <taxon>Characoidei</taxon>
        <taxon>Pygocentrus</taxon>
    </lineage>
</organism>
<dbReference type="PRINTS" id="PR01415">
    <property type="entry name" value="ANKYRIN"/>
</dbReference>
<gene>
    <name evidence="6" type="primary">ANKRD2</name>
</gene>
<dbReference type="PANTHER" id="PTHR24126:SF3">
    <property type="entry name" value="ANKYRIN REPEAT DOMAIN-CONTAINING PROTEIN 2"/>
    <property type="match status" value="1"/>
</dbReference>
<dbReference type="GO" id="GO:0006357">
    <property type="term" value="P:regulation of transcription by RNA polymerase II"/>
    <property type="evidence" value="ECO:0007669"/>
    <property type="project" value="TreeGrafter"/>
</dbReference>
<dbReference type="GO" id="GO:0061629">
    <property type="term" value="F:RNA polymerase II-specific DNA-binding transcription factor binding"/>
    <property type="evidence" value="ECO:0007669"/>
    <property type="project" value="TreeGrafter"/>
</dbReference>
<dbReference type="PANTHER" id="PTHR24126">
    <property type="entry name" value="ANKYRIN REPEAT, PH AND SEC7 DOMAIN CONTAINING PROTEIN SECG-RELATED"/>
    <property type="match status" value="1"/>
</dbReference>
<sequence length="388" mass="43468">MFIYMDSKLFSIQDSATPHHHASSTFLWGRGQPGKGESFEGVGQCLFTALQAQWGRQLPLCCYILQEDRDVQQATELRMDEGILWATTVVDQRAELDKREQECRAHARKLGILIVHSPADATEKSSESLNQSIANVQYCQAEERVREISSELRHEMVDLGGAETTTQLHLRKNIKNKAIDPSGLADVPVGPVYREDFLMAATKGKLKIVEKFLEDGGDPDTCDEFRKSALHRAAFEGHVMVLERLLDKGADINLQDRLDCTAMHWACRGGRLGVLKVLQSRGAKLNVRDKLMSTPLHVATRTGHWEVVEHLLASGIKVNAQDWEGDTALHDAVRLNRYKIVKLLILAGADMKIKNAEGITATEQVKMWQFDTKETLEKLEEMKEGGLA</sequence>
<evidence type="ECO:0000256" key="1">
    <source>
        <dbReference type="ARBA" id="ARBA00004123"/>
    </source>
</evidence>
<accession>A0A3B4EPV3</accession>
<evidence type="ECO:0000256" key="3">
    <source>
        <dbReference type="ARBA" id="ARBA00023043"/>
    </source>
</evidence>
<dbReference type="Gene3D" id="1.25.40.20">
    <property type="entry name" value="Ankyrin repeat-containing domain"/>
    <property type="match status" value="2"/>
</dbReference>
<dbReference type="Ensembl" id="ENSPNAT00000034929.2">
    <property type="protein sequence ID" value="ENSPNAP00000037980.2"/>
    <property type="gene ID" value="ENSPNAG00000030093.2"/>
</dbReference>
<keyword evidence="2" id="KW-0677">Repeat</keyword>
<dbReference type="SMART" id="SM00248">
    <property type="entry name" value="ANK"/>
    <property type="match status" value="5"/>
</dbReference>
<keyword evidence="7" id="KW-1185">Reference proteome</keyword>
<keyword evidence="3 5" id="KW-0040">ANK repeat</keyword>
<feature type="repeat" description="ANK" evidence="5">
    <location>
        <begin position="258"/>
        <end position="290"/>
    </location>
</feature>
<dbReference type="Proteomes" id="UP001501920">
    <property type="component" value="Chromosome 5"/>
</dbReference>
<dbReference type="PROSITE" id="PS50297">
    <property type="entry name" value="ANK_REP_REGION"/>
    <property type="match status" value="4"/>
</dbReference>
<name>A0A3B4EPV3_PYGNA</name>
<evidence type="ECO:0008006" key="8">
    <source>
        <dbReference type="Google" id="ProtNLM"/>
    </source>
</evidence>
<dbReference type="STRING" id="42514.ENSPNAP00000037980"/>
<feature type="repeat" description="ANK" evidence="5">
    <location>
        <begin position="291"/>
        <end position="323"/>
    </location>
</feature>
<dbReference type="OMA" id="MMAKNEA"/>
<evidence type="ECO:0000256" key="5">
    <source>
        <dbReference type="PROSITE-ProRule" id="PRU00023"/>
    </source>
</evidence>
<dbReference type="GO" id="GO:0005634">
    <property type="term" value="C:nucleus"/>
    <property type="evidence" value="ECO:0007669"/>
    <property type="project" value="UniProtKB-SubCell"/>
</dbReference>
<dbReference type="PROSITE" id="PS50088">
    <property type="entry name" value="ANK_REPEAT"/>
    <property type="match status" value="4"/>
</dbReference>
<feature type="repeat" description="ANK" evidence="5">
    <location>
        <begin position="225"/>
        <end position="257"/>
    </location>
</feature>
<reference evidence="6 7" key="1">
    <citation type="submission" date="2020-10" db="EMBL/GenBank/DDBJ databases">
        <title>Pygocentrus nattereri (red-bellied piranha) genome, fPygNat1, primary haplotype.</title>
        <authorList>
            <person name="Myers G."/>
            <person name="Meyer A."/>
            <person name="Karagic N."/>
            <person name="Pippel M."/>
            <person name="Winkler S."/>
            <person name="Tracey A."/>
            <person name="Wood J."/>
            <person name="Formenti G."/>
            <person name="Howe K."/>
            <person name="Fedrigo O."/>
            <person name="Jarvis E.D."/>
        </authorList>
    </citation>
    <scope>NUCLEOTIDE SEQUENCE [LARGE SCALE GENOMIC DNA]</scope>
</reference>
<proteinExistence type="predicted"/>
<dbReference type="Pfam" id="PF00023">
    <property type="entry name" value="Ank"/>
    <property type="match status" value="2"/>
</dbReference>
<keyword evidence="4" id="KW-0539">Nucleus</keyword>
<comment type="subcellular location">
    <subcellularLocation>
        <location evidence="1">Nucleus</location>
    </subcellularLocation>
</comment>
<dbReference type="GeneTree" id="ENSGT00940000153956"/>
<reference evidence="6" key="3">
    <citation type="submission" date="2025-09" db="UniProtKB">
        <authorList>
            <consortium name="Ensembl"/>
        </authorList>
    </citation>
    <scope>IDENTIFICATION</scope>
</reference>